<comment type="cofactor">
    <cofactor evidence="3">
        <name>Co(2+)</name>
        <dbReference type="ChEBI" id="CHEBI:48828"/>
    </cofactor>
</comment>
<proteinExistence type="predicted"/>
<dbReference type="AlphaFoldDB" id="A0A7X1PKK8"/>
<evidence type="ECO:0000256" key="4">
    <source>
        <dbReference type="ARBA" id="ARBA00011738"/>
    </source>
</evidence>
<evidence type="ECO:0000256" key="2">
    <source>
        <dbReference type="ARBA" id="ARBA00001936"/>
    </source>
</evidence>
<dbReference type="SMART" id="SM00471">
    <property type="entry name" value="HDc"/>
    <property type="match status" value="1"/>
</dbReference>
<dbReference type="Gene3D" id="1.10.3210.10">
    <property type="entry name" value="Hypothetical protein af1432"/>
    <property type="match status" value="1"/>
</dbReference>
<dbReference type="InterPro" id="IPR006674">
    <property type="entry name" value="HD_domain"/>
</dbReference>
<keyword evidence="7" id="KW-0378">Hydrolase</keyword>
<dbReference type="SUPFAM" id="SSF109604">
    <property type="entry name" value="HD-domain/PDEase-like"/>
    <property type="match status" value="1"/>
</dbReference>
<organism evidence="9 10">
    <name type="scientific">Pseudomonas piscis</name>
    <dbReference type="NCBI Taxonomy" id="2614538"/>
    <lineage>
        <taxon>Bacteria</taxon>
        <taxon>Pseudomonadati</taxon>
        <taxon>Pseudomonadota</taxon>
        <taxon>Gammaproteobacteria</taxon>
        <taxon>Pseudomonadales</taxon>
        <taxon>Pseudomonadaceae</taxon>
        <taxon>Pseudomonas</taxon>
    </lineage>
</organism>
<protein>
    <recommendedName>
        <fullName evidence="5">5'-deoxynucleotidase</fullName>
        <ecNumber evidence="5">3.1.3.89</ecNumber>
    </recommendedName>
</protein>
<dbReference type="InterPro" id="IPR039356">
    <property type="entry name" value="YfbR/HDDC2"/>
</dbReference>
<dbReference type="Pfam" id="PF13023">
    <property type="entry name" value="HD_3"/>
    <property type="match status" value="1"/>
</dbReference>
<evidence type="ECO:0000256" key="1">
    <source>
        <dbReference type="ARBA" id="ARBA00001638"/>
    </source>
</evidence>
<evidence type="ECO:0000256" key="7">
    <source>
        <dbReference type="ARBA" id="ARBA00022801"/>
    </source>
</evidence>
<evidence type="ECO:0000256" key="6">
    <source>
        <dbReference type="ARBA" id="ARBA00022723"/>
    </source>
</evidence>
<dbReference type="PANTHER" id="PTHR11845">
    <property type="entry name" value="5'-DEOXYNUCLEOTIDASE HDDC2"/>
    <property type="match status" value="1"/>
</dbReference>
<comment type="subunit">
    <text evidence="4">Homodimer.</text>
</comment>
<feature type="domain" description="HD/PDEase" evidence="8">
    <location>
        <begin position="32"/>
        <end position="149"/>
    </location>
</feature>
<name>A0A7X1PKK8_9PSED</name>
<dbReference type="GO" id="GO:0005737">
    <property type="term" value="C:cytoplasm"/>
    <property type="evidence" value="ECO:0007669"/>
    <property type="project" value="TreeGrafter"/>
</dbReference>
<dbReference type="EC" id="3.1.3.89" evidence="5"/>
<evidence type="ECO:0000313" key="10">
    <source>
        <dbReference type="Proteomes" id="UP000486534"/>
    </source>
</evidence>
<dbReference type="GO" id="GO:0046872">
    <property type="term" value="F:metal ion binding"/>
    <property type="evidence" value="ECO:0007669"/>
    <property type="project" value="UniProtKB-KW"/>
</dbReference>
<dbReference type="Proteomes" id="UP000486534">
    <property type="component" value="Unassembled WGS sequence"/>
</dbReference>
<dbReference type="PANTHER" id="PTHR11845:SF13">
    <property type="entry name" value="5'-DEOXYNUCLEOTIDASE HDDC2"/>
    <property type="match status" value="1"/>
</dbReference>
<dbReference type="GO" id="GO:0002953">
    <property type="term" value="F:5'-deoxynucleotidase activity"/>
    <property type="evidence" value="ECO:0007669"/>
    <property type="project" value="UniProtKB-EC"/>
</dbReference>
<dbReference type="RefSeq" id="WP_152897581.1">
    <property type="nucleotide sequence ID" value="NZ_WHUV01000002.1"/>
</dbReference>
<keyword evidence="6" id="KW-0479">Metal-binding</keyword>
<dbReference type="EMBL" id="WHUV01000002">
    <property type="protein sequence ID" value="MQA53904.1"/>
    <property type="molecule type" value="Genomic_DNA"/>
</dbReference>
<comment type="caution">
    <text evidence="9">The sequence shown here is derived from an EMBL/GenBank/DDBJ whole genome shotgun (WGS) entry which is preliminary data.</text>
</comment>
<evidence type="ECO:0000313" key="9">
    <source>
        <dbReference type="EMBL" id="MQA53904.1"/>
    </source>
</evidence>
<evidence type="ECO:0000256" key="5">
    <source>
        <dbReference type="ARBA" id="ARBA00012964"/>
    </source>
</evidence>
<accession>A0A7X1PKK8</accession>
<sequence length="190" mass="21574">MNDQLLGGRLEFLRQAERLKDVLRSAHTSSGRQESTAEHSWRLCLMALLLEDQLGELDLLQVLKLCIVHDLGEAIHGDIPAVQQAAYPDKGQQEREDLQTLASCLDAPARQRLLALWDEYENASSAEARAVKALDKLETLVQHNQGRNPADFDYRFNLDYGRRYTSATPLFRALREQIDHDTRRHIDAAG</sequence>
<comment type="catalytic activity">
    <reaction evidence="1">
        <text>a 2'-deoxyribonucleoside 5'-phosphate + H2O = a 2'-deoxyribonucleoside + phosphate</text>
        <dbReference type="Rhea" id="RHEA:36167"/>
        <dbReference type="ChEBI" id="CHEBI:15377"/>
        <dbReference type="ChEBI" id="CHEBI:18274"/>
        <dbReference type="ChEBI" id="CHEBI:43474"/>
        <dbReference type="ChEBI" id="CHEBI:65317"/>
        <dbReference type="EC" id="3.1.3.89"/>
    </reaction>
</comment>
<gene>
    <name evidence="9" type="ORF">GDH07_11330</name>
</gene>
<reference evidence="9 10" key="1">
    <citation type="submission" date="2019-10" db="EMBL/GenBank/DDBJ databases">
        <title>Pseudomonas dajingensis sp. nov., isolated from the profound head ulcers of farmed Murray cod (Maccullochella peelii peelii).</title>
        <authorList>
            <person name="Liu Y."/>
        </authorList>
    </citation>
    <scope>NUCLEOTIDE SEQUENCE [LARGE SCALE GENOMIC DNA]</scope>
    <source>
        <strain evidence="9 10">MC042</strain>
    </source>
</reference>
<comment type="cofactor">
    <cofactor evidence="2">
        <name>Mn(2+)</name>
        <dbReference type="ChEBI" id="CHEBI:29035"/>
    </cofactor>
</comment>
<dbReference type="InterPro" id="IPR003607">
    <property type="entry name" value="HD/PDEase_dom"/>
</dbReference>
<evidence type="ECO:0000259" key="8">
    <source>
        <dbReference type="SMART" id="SM00471"/>
    </source>
</evidence>
<evidence type="ECO:0000256" key="3">
    <source>
        <dbReference type="ARBA" id="ARBA00001941"/>
    </source>
</evidence>